<dbReference type="AlphaFoldDB" id="A0A4Z2GXJ5"/>
<evidence type="ECO:0000313" key="2">
    <source>
        <dbReference type="Proteomes" id="UP000314294"/>
    </source>
</evidence>
<dbReference type="Proteomes" id="UP000314294">
    <property type="component" value="Unassembled WGS sequence"/>
</dbReference>
<accession>A0A4Z2GXJ5</accession>
<organism evidence="1 2">
    <name type="scientific">Liparis tanakae</name>
    <name type="common">Tanaka's snailfish</name>
    <dbReference type="NCBI Taxonomy" id="230148"/>
    <lineage>
        <taxon>Eukaryota</taxon>
        <taxon>Metazoa</taxon>
        <taxon>Chordata</taxon>
        <taxon>Craniata</taxon>
        <taxon>Vertebrata</taxon>
        <taxon>Euteleostomi</taxon>
        <taxon>Actinopterygii</taxon>
        <taxon>Neopterygii</taxon>
        <taxon>Teleostei</taxon>
        <taxon>Neoteleostei</taxon>
        <taxon>Acanthomorphata</taxon>
        <taxon>Eupercaria</taxon>
        <taxon>Perciformes</taxon>
        <taxon>Cottioidei</taxon>
        <taxon>Cottales</taxon>
        <taxon>Liparidae</taxon>
        <taxon>Liparis</taxon>
    </lineage>
</organism>
<sequence>MTLLASDVEASTRGVSVHCDITVGVATDRLNSPLFFYLHEAFAVSEGLPFKTGRRRYHELKSPKLLLPLDFLGAAGTPLVDGPLSSSATGRFLDEERKKTGI</sequence>
<proteinExistence type="predicted"/>
<dbReference type="EMBL" id="SRLO01000387">
    <property type="protein sequence ID" value="TNN58179.1"/>
    <property type="molecule type" value="Genomic_DNA"/>
</dbReference>
<keyword evidence="2" id="KW-1185">Reference proteome</keyword>
<protein>
    <submittedName>
        <fullName evidence="1">Uncharacterized protein</fullName>
    </submittedName>
</protein>
<evidence type="ECO:0000313" key="1">
    <source>
        <dbReference type="EMBL" id="TNN58179.1"/>
    </source>
</evidence>
<comment type="caution">
    <text evidence="1">The sequence shown here is derived from an EMBL/GenBank/DDBJ whole genome shotgun (WGS) entry which is preliminary data.</text>
</comment>
<gene>
    <name evidence="1" type="ORF">EYF80_031612</name>
</gene>
<name>A0A4Z2GXJ5_9TELE</name>
<reference evidence="1 2" key="1">
    <citation type="submission" date="2019-03" db="EMBL/GenBank/DDBJ databases">
        <title>First draft genome of Liparis tanakae, snailfish: a comprehensive survey of snailfish specific genes.</title>
        <authorList>
            <person name="Kim W."/>
            <person name="Song I."/>
            <person name="Jeong J.-H."/>
            <person name="Kim D."/>
            <person name="Kim S."/>
            <person name="Ryu S."/>
            <person name="Song J.Y."/>
            <person name="Lee S.K."/>
        </authorList>
    </citation>
    <scope>NUCLEOTIDE SEQUENCE [LARGE SCALE GENOMIC DNA]</scope>
    <source>
        <tissue evidence="1">Muscle</tissue>
    </source>
</reference>